<dbReference type="EMBL" id="ASPP01026941">
    <property type="protein sequence ID" value="ETO06643.1"/>
    <property type="molecule type" value="Genomic_DNA"/>
</dbReference>
<proteinExistence type="predicted"/>
<gene>
    <name evidence="1" type="ORF">RFI_30749</name>
</gene>
<evidence type="ECO:0000313" key="2">
    <source>
        <dbReference type="Proteomes" id="UP000023152"/>
    </source>
</evidence>
<dbReference type="Proteomes" id="UP000023152">
    <property type="component" value="Unassembled WGS sequence"/>
</dbReference>
<reference evidence="1 2" key="1">
    <citation type="journal article" date="2013" name="Curr. Biol.">
        <title>The Genome of the Foraminiferan Reticulomyxa filosa.</title>
        <authorList>
            <person name="Glockner G."/>
            <person name="Hulsmann N."/>
            <person name="Schleicher M."/>
            <person name="Noegel A.A."/>
            <person name="Eichinger L."/>
            <person name="Gallinger C."/>
            <person name="Pawlowski J."/>
            <person name="Sierra R."/>
            <person name="Euteneuer U."/>
            <person name="Pillet L."/>
            <person name="Moustafa A."/>
            <person name="Platzer M."/>
            <person name="Groth M."/>
            <person name="Szafranski K."/>
            <person name="Schliwa M."/>
        </authorList>
    </citation>
    <scope>NUCLEOTIDE SEQUENCE [LARGE SCALE GENOMIC DNA]</scope>
</reference>
<keyword evidence="2" id="KW-1185">Reference proteome</keyword>
<accession>X6LXG6</accession>
<organism evidence="1 2">
    <name type="scientific">Reticulomyxa filosa</name>
    <dbReference type="NCBI Taxonomy" id="46433"/>
    <lineage>
        <taxon>Eukaryota</taxon>
        <taxon>Sar</taxon>
        <taxon>Rhizaria</taxon>
        <taxon>Retaria</taxon>
        <taxon>Foraminifera</taxon>
        <taxon>Monothalamids</taxon>
        <taxon>Reticulomyxidae</taxon>
        <taxon>Reticulomyxa</taxon>
    </lineage>
</organism>
<comment type="caution">
    <text evidence="1">The sequence shown here is derived from an EMBL/GenBank/DDBJ whole genome shotgun (WGS) entry which is preliminary data.</text>
</comment>
<sequence length="125" mass="14698">MIIPLMLTISIQFSYFIKNRVQSYTSLFLTTKQFVYNQSKGKAIYVILFEYFKKHIMGTSCAGVISILKKSRKQEVEEDTTIKDMQIFDCNQMNIYTKKFTNQKRDIIIQLLMKGESIFVIKVIN</sequence>
<dbReference type="AlphaFoldDB" id="X6LXG6"/>
<name>X6LXG6_RETFI</name>
<evidence type="ECO:0000313" key="1">
    <source>
        <dbReference type="EMBL" id="ETO06643.1"/>
    </source>
</evidence>
<protein>
    <submittedName>
        <fullName evidence="1">Uncharacterized protein</fullName>
    </submittedName>
</protein>